<proteinExistence type="predicted"/>
<dbReference type="Proteomes" id="UP001295444">
    <property type="component" value="Chromosome 11"/>
</dbReference>
<sequence>MTWSDRNPIRMRLKSPLFRPRQTSLHLNESLLTDPTLTLLSGPTTSRTKSPLPSFNTTKIYTIFFEEHWTLRHSEGAKPYVSILPLRQIDEHDCETLETRITPEKLALAIKKAKTGRSLGPDSLLLL</sequence>
<name>A0AAD1WT29_PELCU</name>
<reference evidence="1" key="1">
    <citation type="submission" date="2022-03" db="EMBL/GenBank/DDBJ databases">
        <authorList>
            <person name="Alioto T."/>
            <person name="Alioto T."/>
            <person name="Gomez Garrido J."/>
        </authorList>
    </citation>
    <scope>NUCLEOTIDE SEQUENCE</scope>
</reference>
<evidence type="ECO:0000313" key="2">
    <source>
        <dbReference type="Proteomes" id="UP001295444"/>
    </source>
</evidence>
<organism evidence="1 2">
    <name type="scientific">Pelobates cultripes</name>
    <name type="common">Western spadefoot toad</name>
    <dbReference type="NCBI Taxonomy" id="61616"/>
    <lineage>
        <taxon>Eukaryota</taxon>
        <taxon>Metazoa</taxon>
        <taxon>Chordata</taxon>
        <taxon>Craniata</taxon>
        <taxon>Vertebrata</taxon>
        <taxon>Euteleostomi</taxon>
        <taxon>Amphibia</taxon>
        <taxon>Batrachia</taxon>
        <taxon>Anura</taxon>
        <taxon>Pelobatoidea</taxon>
        <taxon>Pelobatidae</taxon>
        <taxon>Pelobates</taxon>
    </lineage>
</organism>
<gene>
    <name evidence="1" type="ORF">PECUL_23A059496</name>
</gene>
<protein>
    <submittedName>
        <fullName evidence="1">Uncharacterized protein</fullName>
    </submittedName>
</protein>
<keyword evidence="2" id="KW-1185">Reference proteome</keyword>
<dbReference type="AlphaFoldDB" id="A0AAD1WT29"/>
<dbReference type="EMBL" id="OW240922">
    <property type="protein sequence ID" value="CAH2321141.1"/>
    <property type="molecule type" value="Genomic_DNA"/>
</dbReference>
<accession>A0AAD1WT29</accession>
<evidence type="ECO:0000313" key="1">
    <source>
        <dbReference type="EMBL" id="CAH2321141.1"/>
    </source>
</evidence>